<gene>
    <name evidence="1" type="ORF">C1SCF055_LOCUS14180</name>
</gene>
<dbReference type="AlphaFoldDB" id="A0A9P1C920"/>
<accession>A0A9P1C920</accession>
<organism evidence="1">
    <name type="scientific">Cladocopium goreaui</name>
    <dbReference type="NCBI Taxonomy" id="2562237"/>
    <lineage>
        <taxon>Eukaryota</taxon>
        <taxon>Sar</taxon>
        <taxon>Alveolata</taxon>
        <taxon>Dinophyceae</taxon>
        <taxon>Suessiales</taxon>
        <taxon>Symbiodiniaceae</taxon>
        <taxon>Cladocopium</taxon>
    </lineage>
</organism>
<name>A0A9P1C920_9DINO</name>
<comment type="caution">
    <text evidence="1">The sequence shown here is derived from an EMBL/GenBank/DDBJ whole genome shotgun (WGS) entry which is preliminary data.</text>
</comment>
<reference evidence="1" key="1">
    <citation type="submission" date="2022-10" db="EMBL/GenBank/DDBJ databases">
        <authorList>
            <person name="Chen Y."/>
            <person name="Dougan E. K."/>
            <person name="Chan C."/>
            <person name="Rhodes N."/>
            <person name="Thang M."/>
        </authorList>
    </citation>
    <scope>NUCLEOTIDE SEQUENCE</scope>
</reference>
<dbReference type="OrthoDB" id="10327818at2759"/>
<proteinExistence type="predicted"/>
<reference evidence="2" key="2">
    <citation type="submission" date="2024-04" db="EMBL/GenBank/DDBJ databases">
        <authorList>
            <person name="Chen Y."/>
            <person name="Shah S."/>
            <person name="Dougan E. K."/>
            <person name="Thang M."/>
            <person name="Chan C."/>
        </authorList>
    </citation>
    <scope>NUCLEOTIDE SEQUENCE [LARGE SCALE GENOMIC DNA]</scope>
</reference>
<evidence type="ECO:0000313" key="3">
    <source>
        <dbReference type="Proteomes" id="UP001152797"/>
    </source>
</evidence>
<dbReference type="Proteomes" id="UP001152797">
    <property type="component" value="Unassembled WGS sequence"/>
</dbReference>
<keyword evidence="3" id="KW-1185">Reference proteome</keyword>
<evidence type="ECO:0000313" key="2">
    <source>
        <dbReference type="EMBL" id="CAL1140238.1"/>
    </source>
</evidence>
<sequence>MRLLPCVCFRFARGTLSRDTIAFQTNRRGGRCSRRAEPTAEERKAAQELLKDSPVGQMAGSMGQDGAQRHSEWDVTLFVDDRVMIGYDRVQMLIAV</sequence>
<dbReference type="EMBL" id="CAMXCT020001113">
    <property type="protein sequence ID" value="CAL1140238.1"/>
    <property type="molecule type" value="Genomic_DNA"/>
</dbReference>
<dbReference type="EMBL" id="CAMXCT030001113">
    <property type="protein sequence ID" value="CAL4774175.1"/>
    <property type="molecule type" value="Genomic_DNA"/>
</dbReference>
<protein>
    <submittedName>
        <fullName evidence="1">Uncharacterized protein</fullName>
    </submittedName>
</protein>
<evidence type="ECO:0000313" key="1">
    <source>
        <dbReference type="EMBL" id="CAI3986863.1"/>
    </source>
</evidence>
<dbReference type="EMBL" id="CAMXCT010001113">
    <property type="protein sequence ID" value="CAI3986863.1"/>
    <property type="molecule type" value="Genomic_DNA"/>
</dbReference>